<accession>L9WU63</accession>
<dbReference type="InterPro" id="IPR043858">
    <property type="entry name" value="DUF5820"/>
</dbReference>
<dbReference type="Proteomes" id="UP000011531">
    <property type="component" value="Unassembled WGS sequence"/>
</dbReference>
<dbReference type="Pfam" id="PF19137">
    <property type="entry name" value="DUF5820"/>
    <property type="match status" value="1"/>
</dbReference>
<name>L9WU63_9EURY</name>
<dbReference type="AlphaFoldDB" id="L9WU63"/>
<dbReference type="EMBL" id="AOIA01000151">
    <property type="protein sequence ID" value="ELY52990.1"/>
    <property type="molecule type" value="Genomic_DNA"/>
</dbReference>
<evidence type="ECO:0000313" key="2">
    <source>
        <dbReference type="Proteomes" id="UP000011531"/>
    </source>
</evidence>
<dbReference type="OrthoDB" id="202378at2157"/>
<evidence type="ECO:0000313" key="1">
    <source>
        <dbReference type="EMBL" id="ELY52990.1"/>
    </source>
</evidence>
<gene>
    <name evidence="1" type="ORF">C492_18044</name>
</gene>
<protein>
    <submittedName>
        <fullName evidence="1">Uncharacterized protein</fullName>
    </submittedName>
</protein>
<reference evidence="1 2" key="1">
    <citation type="journal article" date="2014" name="PLoS Genet.">
        <title>Phylogenetically driven sequencing of extremely halophilic archaea reveals strategies for static and dynamic osmo-response.</title>
        <authorList>
            <person name="Becker E.A."/>
            <person name="Seitzer P.M."/>
            <person name="Tritt A."/>
            <person name="Larsen D."/>
            <person name="Krusor M."/>
            <person name="Yao A.I."/>
            <person name="Wu D."/>
            <person name="Madern D."/>
            <person name="Eisen J.A."/>
            <person name="Darling A.E."/>
            <person name="Facciotti M.T."/>
        </authorList>
    </citation>
    <scope>NUCLEOTIDE SEQUENCE [LARGE SCALE GENOMIC DNA]</scope>
    <source>
        <strain evidence="1 2">DSM 18795</strain>
    </source>
</reference>
<dbReference type="RefSeq" id="WP_008426037.1">
    <property type="nucleotide sequence ID" value="NZ_AOIA01000151.1"/>
</dbReference>
<comment type="caution">
    <text evidence="1">The sequence shown here is derived from an EMBL/GenBank/DDBJ whole genome shotgun (WGS) entry which is preliminary data.</text>
</comment>
<organism evidence="1 2">
    <name type="scientific">Natronococcus jeotgali DSM 18795</name>
    <dbReference type="NCBI Taxonomy" id="1227498"/>
    <lineage>
        <taxon>Archaea</taxon>
        <taxon>Methanobacteriati</taxon>
        <taxon>Methanobacteriota</taxon>
        <taxon>Stenosarchaea group</taxon>
        <taxon>Halobacteria</taxon>
        <taxon>Halobacteriales</taxon>
        <taxon>Natrialbaceae</taxon>
        <taxon>Natronococcus</taxon>
    </lineage>
</organism>
<keyword evidence="2" id="KW-1185">Reference proteome</keyword>
<sequence length="143" mass="16394">MSELESLPEAWEVWSAGDDGRVVLAYRSDVFDGEEFSPACMPTLYLTHGRRTRRPGANPTDRAGATDWFVTFYFEPDVSLDDPDRFETRAEGLERAVELARRFDDGEIDYRDPYQVPREAYFERLDELVGDADDRSSGRGREA</sequence>
<dbReference type="PATRIC" id="fig|1227498.3.peg.3560"/>
<proteinExistence type="predicted"/>